<keyword evidence="2" id="KW-1185">Reference proteome</keyword>
<protein>
    <submittedName>
        <fullName evidence="1">Uncharacterized protein</fullName>
    </submittedName>
</protein>
<comment type="caution">
    <text evidence="1">The sequence shown here is derived from an EMBL/GenBank/DDBJ whole genome shotgun (WGS) entry which is preliminary data.</text>
</comment>
<dbReference type="RefSeq" id="WP_260189752.1">
    <property type="nucleotide sequence ID" value="NZ_JAFFZE010000006.1"/>
</dbReference>
<accession>A0ABT2J3H4</accession>
<evidence type="ECO:0000313" key="1">
    <source>
        <dbReference type="EMBL" id="MCT2582396.1"/>
    </source>
</evidence>
<dbReference type="EMBL" id="JAFFZE010000006">
    <property type="protein sequence ID" value="MCT2582396.1"/>
    <property type="molecule type" value="Genomic_DNA"/>
</dbReference>
<gene>
    <name evidence="1" type="ORF">JT362_04570</name>
</gene>
<reference evidence="1 2" key="1">
    <citation type="submission" date="2021-02" db="EMBL/GenBank/DDBJ databases">
        <title>Actinophytocola xerophila sp. nov., isolated from soil of cotton cropping field.</title>
        <authorList>
            <person name="Huang R."/>
            <person name="Chen X."/>
            <person name="Ge X."/>
            <person name="Liu W."/>
        </authorList>
    </citation>
    <scope>NUCLEOTIDE SEQUENCE [LARGE SCALE GENOMIC DNA]</scope>
    <source>
        <strain evidence="1 2">S1-96</strain>
    </source>
</reference>
<dbReference type="Proteomes" id="UP001156441">
    <property type="component" value="Unassembled WGS sequence"/>
</dbReference>
<evidence type="ECO:0000313" key="2">
    <source>
        <dbReference type="Proteomes" id="UP001156441"/>
    </source>
</evidence>
<organism evidence="1 2">
    <name type="scientific">Actinophytocola gossypii</name>
    <dbReference type="NCBI Taxonomy" id="2812003"/>
    <lineage>
        <taxon>Bacteria</taxon>
        <taxon>Bacillati</taxon>
        <taxon>Actinomycetota</taxon>
        <taxon>Actinomycetes</taxon>
        <taxon>Pseudonocardiales</taxon>
        <taxon>Pseudonocardiaceae</taxon>
    </lineage>
</organism>
<sequence>MSEAGRCVAVLVSMSLLVRMVALGFALGVVVGLWVGVGGRVDGGRAPAPAPTVVTTTPPVEAGF</sequence>
<name>A0ABT2J3H4_9PSEU</name>
<proteinExistence type="predicted"/>